<reference evidence="5 6" key="1">
    <citation type="journal article" date="2017" name="Biochemistry">
        <title>Identification of the Biosynthetic Pathway for the Antibiotic Bicyclomycin.</title>
        <authorList>
            <person name="Patteson J."/>
            <person name="Cai W."/>
            <person name="Johnson R.A."/>
            <person name="Santa Maria K."/>
            <person name="Li B."/>
        </authorList>
    </citation>
    <scope>NUCLEOTIDE SEQUENCE [LARGE SCALE GENOMIC DNA]</scope>
    <source>
        <strain evidence="5 6">ATCC 21532</strain>
    </source>
</reference>
<sequence>MNTDGAANLTLAEELLLLAHGPADGKKLCRPRTLEYGLAGAVLAELELRGQVTEDDGRPAVVVPALPPAPDPRLDWALASLTVPGDRPPKTHQWIRAAAKGQEEAVVMGLIERGALTVERQRFAVFRELRYPVGKTDLTNPARGRFEAARQEGFPDPRSRTLAALTDAIGITERLYPGWSGRRDRRPMRRLTRDGWIASAVHRNARSHSSDGTGSGGGDGGGHGCGGHGGHGCGGGCGGGCGS</sequence>
<dbReference type="Proteomes" id="UP000222531">
    <property type="component" value="Unassembled WGS sequence"/>
</dbReference>
<dbReference type="AlphaFoldDB" id="A0A2G1XI99"/>
<dbReference type="GO" id="GO:0012505">
    <property type="term" value="C:endomembrane system"/>
    <property type="evidence" value="ECO:0007669"/>
    <property type="project" value="UniProtKB-ARBA"/>
</dbReference>
<evidence type="ECO:0000256" key="3">
    <source>
        <dbReference type="ARBA" id="ARBA00023121"/>
    </source>
</evidence>
<accession>A0A2G1XI99</accession>
<keyword evidence="6" id="KW-1185">Reference proteome</keyword>
<evidence type="ECO:0000313" key="5">
    <source>
        <dbReference type="EMBL" id="PHQ50978.1"/>
    </source>
</evidence>
<dbReference type="GO" id="GO:0005737">
    <property type="term" value="C:cytoplasm"/>
    <property type="evidence" value="ECO:0007669"/>
    <property type="project" value="UniProtKB-ARBA"/>
</dbReference>
<keyword evidence="2" id="KW-0333">Golgi apparatus</keyword>
<dbReference type="OrthoDB" id="4337985at2"/>
<dbReference type="InterPro" id="IPR038261">
    <property type="entry name" value="GPP34-like_sf"/>
</dbReference>
<gene>
    <name evidence="5" type="ORF">BLA24_14385</name>
</gene>
<dbReference type="EMBL" id="NHZO01000147">
    <property type="protein sequence ID" value="PHQ50978.1"/>
    <property type="molecule type" value="Genomic_DNA"/>
</dbReference>
<dbReference type="InterPro" id="IPR008628">
    <property type="entry name" value="GPP34-like"/>
</dbReference>
<dbReference type="Gene3D" id="1.10.3630.10">
    <property type="entry name" value="yeast vps74-n-term truncation variant domain like"/>
    <property type="match status" value="1"/>
</dbReference>
<keyword evidence="3" id="KW-0446">Lipid-binding</keyword>
<organism evidence="5 6">
    <name type="scientific">Streptomyces cinnamoneus</name>
    <name type="common">Streptoverticillium cinnamoneum</name>
    <dbReference type="NCBI Taxonomy" id="53446"/>
    <lineage>
        <taxon>Bacteria</taxon>
        <taxon>Bacillati</taxon>
        <taxon>Actinomycetota</taxon>
        <taxon>Actinomycetes</taxon>
        <taxon>Kitasatosporales</taxon>
        <taxon>Streptomycetaceae</taxon>
        <taxon>Streptomyces</taxon>
        <taxon>Streptomyces cinnamoneus group</taxon>
    </lineage>
</organism>
<keyword evidence="4" id="KW-0472">Membrane</keyword>
<evidence type="ECO:0000313" key="6">
    <source>
        <dbReference type="Proteomes" id="UP000222531"/>
    </source>
</evidence>
<proteinExistence type="predicted"/>
<name>A0A2G1XI99_STRCJ</name>
<evidence type="ECO:0000256" key="2">
    <source>
        <dbReference type="ARBA" id="ARBA00023034"/>
    </source>
</evidence>
<dbReference type="Pfam" id="PF05719">
    <property type="entry name" value="GPP34"/>
    <property type="match status" value="1"/>
</dbReference>
<protein>
    <submittedName>
        <fullName evidence="5">Uncharacterized protein</fullName>
    </submittedName>
</protein>
<dbReference type="GO" id="GO:0070273">
    <property type="term" value="F:phosphatidylinositol-4-phosphate binding"/>
    <property type="evidence" value="ECO:0007669"/>
    <property type="project" value="InterPro"/>
</dbReference>
<comment type="subcellular location">
    <subcellularLocation>
        <location evidence="1">Golgi apparatus membrane</location>
        <topology evidence="1">Peripheral membrane protein</topology>
        <orientation evidence="1">Cytoplasmic side</orientation>
    </subcellularLocation>
</comment>
<evidence type="ECO:0000256" key="1">
    <source>
        <dbReference type="ARBA" id="ARBA00004255"/>
    </source>
</evidence>
<comment type="caution">
    <text evidence="5">The sequence shown here is derived from an EMBL/GenBank/DDBJ whole genome shotgun (WGS) entry which is preliminary data.</text>
</comment>
<evidence type="ECO:0000256" key="4">
    <source>
        <dbReference type="ARBA" id="ARBA00023136"/>
    </source>
</evidence>
<dbReference type="RefSeq" id="WP_099199371.1">
    <property type="nucleotide sequence ID" value="NZ_JBIRXA010000004.1"/>
</dbReference>